<gene>
    <name evidence="1 3" type="ORF">P152DRAFT_451212</name>
</gene>
<sequence length="218" mass="24934">MPDVSVTLYPGMPRLAEQGRHEMDQISAGCRQMFYLRSYASYNALSSIRIWLATVFPLSRHSYSSLFLFIPTIFPTGVETRSFQMYPEPCCAISTLLEAAALVSQWMLGPRGPFLERTSGKLRYKLLNFLTLRKPWLRMYQEPFSPSEQEALRRIRRIIASCDAAFQTGLLTKLDESSALNEMRFPDATRPLTTVMDRHATLGLGSRIRAERQIARQT</sequence>
<proteinExistence type="predicted"/>
<reference evidence="1 3" key="1">
    <citation type="submission" date="2020-01" db="EMBL/GenBank/DDBJ databases">
        <authorList>
            <consortium name="DOE Joint Genome Institute"/>
            <person name="Haridas S."/>
            <person name="Albert R."/>
            <person name="Binder M."/>
            <person name="Bloem J."/>
            <person name="Labutti K."/>
            <person name="Salamov A."/>
            <person name="Andreopoulos B."/>
            <person name="Baker S.E."/>
            <person name="Barry K."/>
            <person name="Bills G."/>
            <person name="Bluhm B.H."/>
            <person name="Cannon C."/>
            <person name="Castanera R."/>
            <person name="Culley D.E."/>
            <person name="Daum C."/>
            <person name="Ezra D."/>
            <person name="Gonzalez J.B."/>
            <person name="Henrissat B."/>
            <person name="Kuo A."/>
            <person name="Liang C."/>
            <person name="Lipzen A."/>
            <person name="Lutzoni F."/>
            <person name="Magnuson J."/>
            <person name="Mondo S."/>
            <person name="Nolan M."/>
            <person name="Ohm R."/>
            <person name="Pangilinan J."/>
            <person name="Park H.-J."/>
            <person name="Ramirez L."/>
            <person name="Alfaro M."/>
            <person name="Sun H."/>
            <person name="Tritt A."/>
            <person name="Yoshinaga Y."/>
            <person name="Zwiers L.-H."/>
            <person name="Turgeon B.G."/>
            <person name="Goodwin S.B."/>
            <person name="Spatafora J.W."/>
            <person name="Crous P.W."/>
            <person name="Grigoriev I.V."/>
        </authorList>
    </citation>
    <scope>NUCLEOTIDE SEQUENCE</scope>
    <source>
        <strain evidence="1 3">CBS 781.70</strain>
    </source>
</reference>
<accession>A0A6G1FXG8</accession>
<evidence type="ECO:0000313" key="2">
    <source>
        <dbReference type="Proteomes" id="UP000504638"/>
    </source>
</evidence>
<dbReference type="Proteomes" id="UP000504638">
    <property type="component" value="Unplaced"/>
</dbReference>
<organism evidence="1">
    <name type="scientific">Eremomyces bilateralis CBS 781.70</name>
    <dbReference type="NCBI Taxonomy" id="1392243"/>
    <lineage>
        <taxon>Eukaryota</taxon>
        <taxon>Fungi</taxon>
        <taxon>Dikarya</taxon>
        <taxon>Ascomycota</taxon>
        <taxon>Pezizomycotina</taxon>
        <taxon>Dothideomycetes</taxon>
        <taxon>Dothideomycetes incertae sedis</taxon>
        <taxon>Eremomycetales</taxon>
        <taxon>Eremomycetaceae</taxon>
        <taxon>Eremomyces</taxon>
    </lineage>
</organism>
<evidence type="ECO:0000313" key="1">
    <source>
        <dbReference type="EMBL" id="KAF1810474.1"/>
    </source>
</evidence>
<evidence type="ECO:0000313" key="3">
    <source>
        <dbReference type="RefSeq" id="XP_033532105.1"/>
    </source>
</evidence>
<dbReference type="GeneID" id="54418785"/>
<name>A0A6G1FXG8_9PEZI</name>
<dbReference type="RefSeq" id="XP_033532105.1">
    <property type="nucleotide sequence ID" value="XM_033678215.1"/>
</dbReference>
<keyword evidence="2" id="KW-1185">Reference proteome</keyword>
<reference evidence="3" key="2">
    <citation type="submission" date="2020-04" db="EMBL/GenBank/DDBJ databases">
        <authorList>
            <consortium name="NCBI Genome Project"/>
        </authorList>
    </citation>
    <scope>NUCLEOTIDE SEQUENCE</scope>
    <source>
        <strain evidence="3">CBS 781.70</strain>
    </source>
</reference>
<dbReference type="EMBL" id="ML975166">
    <property type="protein sequence ID" value="KAF1810474.1"/>
    <property type="molecule type" value="Genomic_DNA"/>
</dbReference>
<reference evidence="3" key="3">
    <citation type="submission" date="2025-04" db="UniProtKB">
        <authorList>
            <consortium name="RefSeq"/>
        </authorList>
    </citation>
    <scope>IDENTIFICATION</scope>
    <source>
        <strain evidence="3">CBS 781.70</strain>
    </source>
</reference>
<dbReference type="AlphaFoldDB" id="A0A6G1FXG8"/>
<protein>
    <submittedName>
        <fullName evidence="1 3">Uncharacterized protein</fullName>
    </submittedName>
</protein>